<dbReference type="SUPFAM" id="SSF53474">
    <property type="entry name" value="alpha/beta-Hydrolases"/>
    <property type="match status" value="1"/>
</dbReference>
<sequence>MDIIVTDAATGFVDPLMMNWDTHTPTGRSYTISYPLRESVYYNCSRWFWDVAGVWALREEEQCTPDTRRMVRAYIPASYENGAAAAVLFAGDDDVGSGCVGCTPADDRPSMGRPAAGQPGFWLNSVMLDRLIAAGRMPPNTVHITTNNANGRDIEMNTVSGLYSEFLQHEVLKRVRSHPEVIADYPLLRFTSDPKGRVLMGCSAGGDQAIIQALMRPDVVGVGVAFSATVTWTSTALASNGSFPLGAADLWAGEGLIATGPKRDVRLFHSCAQHDLGTWTAPYDAPGTGMPSPGFGCVSGYPTNLCDREGENGAIKDGNRPGRNFGYVGVGDTCNPYADWADANNQTASALHSRGYDHRYLWVRNACHCDPRQYDQSLPTVLTWAFEEAW</sequence>
<evidence type="ECO:0000313" key="2">
    <source>
        <dbReference type="Proteomes" id="UP000013827"/>
    </source>
</evidence>
<dbReference type="KEGG" id="ehx:EMIHUDRAFT_113869"/>
<dbReference type="InterPro" id="IPR029058">
    <property type="entry name" value="AB_hydrolase_fold"/>
</dbReference>
<name>A0A0D3JZZ6_EMIH1</name>
<dbReference type="AlphaFoldDB" id="A0A0D3JZZ6"/>
<dbReference type="EnsemblProtists" id="EOD29081">
    <property type="protein sequence ID" value="EOD29081"/>
    <property type="gene ID" value="EMIHUDRAFT_113869"/>
</dbReference>
<organism evidence="1 2">
    <name type="scientific">Emiliania huxleyi (strain CCMP1516)</name>
    <dbReference type="NCBI Taxonomy" id="280463"/>
    <lineage>
        <taxon>Eukaryota</taxon>
        <taxon>Haptista</taxon>
        <taxon>Haptophyta</taxon>
        <taxon>Prymnesiophyceae</taxon>
        <taxon>Isochrysidales</taxon>
        <taxon>Noelaerhabdaceae</taxon>
        <taxon>Emiliania</taxon>
    </lineage>
</organism>
<protein>
    <submittedName>
        <fullName evidence="1">Uncharacterized protein</fullName>
    </submittedName>
</protein>
<dbReference type="Gene3D" id="3.40.50.1820">
    <property type="entry name" value="alpha/beta hydrolase"/>
    <property type="match status" value="1"/>
</dbReference>
<accession>A0A0D3JZZ6</accession>
<dbReference type="GeneID" id="17274626"/>
<dbReference type="PANTHER" id="PTHR48098:SF3">
    <property type="entry name" value="IRON(III) ENTEROBACTIN ESTERASE"/>
    <property type="match status" value="1"/>
</dbReference>
<dbReference type="HOGENOM" id="CLU_057121_0_0_1"/>
<proteinExistence type="predicted"/>
<reference evidence="2" key="1">
    <citation type="journal article" date="2013" name="Nature">
        <title>Pan genome of the phytoplankton Emiliania underpins its global distribution.</title>
        <authorList>
            <person name="Read B.A."/>
            <person name="Kegel J."/>
            <person name="Klute M.J."/>
            <person name="Kuo A."/>
            <person name="Lefebvre S.C."/>
            <person name="Maumus F."/>
            <person name="Mayer C."/>
            <person name="Miller J."/>
            <person name="Monier A."/>
            <person name="Salamov A."/>
            <person name="Young J."/>
            <person name="Aguilar M."/>
            <person name="Claverie J.M."/>
            <person name="Frickenhaus S."/>
            <person name="Gonzalez K."/>
            <person name="Herman E.K."/>
            <person name="Lin Y.C."/>
            <person name="Napier J."/>
            <person name="Ogata H."/>
            <person name="Sarno A.F."/>
            <person name="Shmutz J."/>
            <person name="Schroeder D."/>
            <person name="de Vargas C."/>
            <person name="Verret F."/>
            <person name="von Dassow P."/>
            <person name="Valentin K."/>
            <person name="Van de Peer Y."/>
            <person name="Wheeler G."/>
            <person name="Dacks J.B."/>
            <person name="Delwiche C.F."/>
            <person name="Dyhrman S.T."/>
            <person name="Glockner G."/>
            <person name="John U."/>
            <person name="Richards T."/>
            <person name="Worden A.Z."/>
            <person name="Zhang X."/>
            <person name="Grigoriev I.V."/>
            <person name="Allen A.E."/>
            <person name="Bidle K."/>
            <person name="Borodovsky M."/>
            <person name="Bowler C."/>
            <person name="Brownlee C."/>
            <person name="Cock J.M."/>
            <person name="Elias M."/>
            <person name="Gladyshev V.N."/>
            <person name="Groth M."/>
            <person name="Guda C."/>
            <person name="Hadaegh A."/>
            <person name="Iglesias-Rodriguez M.D."/>
            <person name="Jenkins J."/>
            <person name="Jones B.M."/>
            <person name="Lawson T."/>
            <person name="Leese F."/>
            <person name="Lindquist E."/>
            <person name="Lobanov A."/>
            <person name="Lomsadze A."/>
            <person name="Malik S.B."/>
            <person name="Marsh M.E."/>
            <person name="Mackinder L."/>
            <person name="Mock T."/>
            <person name="Mueller-Roeber B."/>
            <person name="Pagarete A."/>
            <person name="Parker M."/>
            <person name="Probert I."/>
            <person name="Quesneville H."/>
            <person name="Raines C."/>
            <person name="Rensing S.A."/>
            <person name="Riano-Pachon D.M."/>
            <person name="Richier S."/>
            <person name="Rokitta S."/>
            <person name="Shiraiwa Y."/>
            <person name="Soanes D.M."/>
            <person name="van der Giezen M."/>
            <person name="Wahlund T.M."/>
            <person name="Williams B."/>
            <person name="Wilson W."/>
            <person name="Wolfe G."/>
            <person name="Wurch L.L."/>
        </authorList>
    </citation>
    <scope>NUCLEOTIDE SEQUENCE</scope>
</reference>
<dbReference type="PaxDb" id="2903-EOD29081"/>
<dbReference type="RefSeq" id="XP_005781510.1">
    <property type="nucleotide sequence ID" value="XM_005781453.1"/>
</dbReference>
<reference evidence="1" key="2">
    <citation type="submission" date="2024-10" db="UniProtKB">
        <authorList>
            <consortium name="EnsemblProtists"/>
        </authorList>
    </citation>
    <scope>IDENTIFICATION</scope>
</reference>
<evidence type="ECO:0000313" key="1">
    <source>
        <dbReference type="EnsemblProtists" id="EOD29081"/>
    </source>
</evidence>
<dbReference type="PANTHER" id="PTHR48098">
    <property type="entry name" value="ENTEROCHELIN ESTERASE-RELATED"/>
    <property type="match status" value="1"/>
</dbReference>
<dbReference type="Proteomes" id="UP000013827">
    <property type="component" value="Unassembled WGS sequence"/>
</dbReference>
<keyword evidence="2" id="KW-1185">Reference proteome</keyword>
<dbReference type="InterPro" id="IPR050583">
    <property type="entry name" value="Mycobacterial_A85_antigen"/>
</dbReference>